<keyword evidence="1 2" id="KW-0129">CBS domain</keyword>
<dbReference type="RefSeq" id="WP_379899009.1">
    <property type="nucleotide sequence ID" value="NZ_JBHRTR010000018.1"/>
</dbReference>
<comment type="caution">
    <text evidence="4">The sequence shown here is derived from an EMBL/GenBank/DDBJ whole genome shotgun (WGS) entry which is preliminary data.</text>
</comment>
<dbReference type="PANTHER" id="PTHR43080">
    <property type="entry name" value="CBS DOMAIN-CONTAINING PROTEIN CBSX3, MITOCHONDRIAL"/>
    <property type="match status" value="1"/>
</dbReference>
<keyword evidence="5" id="KW-1185">Reference proteome</keyword>
<evidence type="ECO:0000256" key="1">
    <source>
        <dbReference type="ARBA" id="ARBA00023122"/>
    </source>
</evidence>
<reference evidence="5" key="1">
    <citation type="journal article" date="2019" name="Int. J. Syst. Evol. Microbiol.">
        <title>The Global Catalogue of Microorganisms (GCM) 10K type strain sequencing project: providing services to taxonomists for standard genome sequencing and annotation.</title>
        <authorList>
            <consortium name="The Broad Institute Genomics Platform"/>
            <consortium name="The Broad Institute Genome Sequencing Center for Infectious Disease"/>
            <person name="Wu L."/>
            <person name="Ma J."/>
        </authorList>
    </citation>
    <scope>NUCLEOTIDE SEQUENCE [LARGE SCALE GENOMIC DNA]</scope>
    <source>
        <strain evidence="5">KCTC 42964</strain>
    </source>
</reference>
<dbReference type="InterPro" id="IPR046342">
    <property type="entry name" value="CBS_dom_sf"/>
</dbReference>
<dbReference type="Pfam" id="PF00571">
    <property type="entry name" value="CBS"/>
    <property type="match status" value="2"/>
</dbReference>
<gene>
    <name evidence="4" type="ORF">ACFOGJ_06470</name>
</gene>
<evidence type="ECO:0000256" key="2">
    <source>
        <dbReference type="PROSITE-ProRule" id="PRU00703"/>
    </source>
</evidence>
<dbReference type="InterPro" id="IPR044725">
    <property type="entry name" value="CBSX3_CBS_dom"/>
</dbReference>
<dbReference type="Proteomes" id="UP001595528">
    <property type="component" value="Unassembled WGS sequence"/>
</dbReference>
<dbReference type="SUPFAM" id="SSF54631">
    <property type="entry name" value="CBS-domain pair"/>
    <property type="match status" value="1"/>
</dbReference>
<proteinExistence type="predicted"/>
<dbReference type="InterPro" id="IPR000644">
    <property type="entry name" value="CBS_dom"/>
</dbReference>
<evidence type="ECO:0000313" key="4">
    <source>
        <dbReference type="EMBL" id="MFC3226864.1"/>
    </source>
</evidence>
<protein>
    <submittedName>
        <fullName evidence="4">CBS domain-containing protein</fullName>
    </submittedName>
</protein>
<dbReference type="InterPro" id="IPR051257">
    <property type="entry name" value="Diverse_CBS-Domain"/>
</dbReference>
<evidence type="ECO:0000259" key="3">
    <source>
        <dbReference type="PROSITE" id="PS51371"/>
    </source>
</evidence>
<dbReference type="Gene3D" id="3.10.580.10">
    <property type="entry name" value="CBS-domain"/>
    <property type="match status" value="1"/>
</dbReference>
<dbReference type="SMART" id="SM00116">
    <property type="entry name" value="CBS"/>
    <property type="match status" value="2"/>
</dbReference>
<evidence type="ECO:0000313" key="5">
    <source>
        <dbReference type="Proteomes" id="UP001595528"/>
    </source>
</evidence>
<organism evidence="4 5">
    <name type="scientific">Marinibaculum pumilum</name>
    <dbReference type="NCBI Taxonomy" id="1766165"/>
    <lineage>
        <taxon>Bacteria</taxon>
        <taxon>Pseudomonadati</taxon>
        <taxon>Pseudomonadota</taxon>
        <taxon>Alphaproteobacteria</taxon>
        <taxon>Rhodospirillales</taxon>
        <taxon>Rhodospirillaceae</taxon>
        <taxon>Marinibaculum</taxon>
    </lineage>
</organism>
<dbReference type="CDD" id="cd04623">
    <property type="entry name" value="CBS_pair_bac_euk"/>
    <property type="match status" value="1"/>
</dbReference>
<feature type="domain" description="CBS" evidence="3">
    <location>
        <begin position="76"/>
        <end position="132"/>
    </location>
</feature>
<name>A0ABV7KWZ5_9PROT</name>
<dbReference type="PROSITE" id="PS51371">
    <property type="entry name" value="CBS"/>
    <property type="match status" value="2"/>
</dbReference>
<accession>A0ABV7KWZ5</accession>
<dbReference type="EMBL" id="JBHRTR010000018">
    <property type="protein sequence ID" value="MFC3226864.1"/>
    <property type="molecule type" value="Genomic_DNA"/>
</dbReference>
<dbReference type="PANTHER" id="PTHR43080:SF2">
    <property type="entry name" value="CBS DOMAIN-CONTAINING PROTEIN"/>
    <property type="match status" value="1"/>
</dbReference>
<sequence>MLVEHILRAKGAAVVTARPDDSLLQVARVLAAEKIGAVLILDGPDRIVGVLSERDIVRCLARDGAAAMELPVSAAMTRDVVFCAPEDNVDQVMDVMTERRFRHLPVRRNGKLIGLISIGDVVKSRMAEQQAEADALKAYIASG</sequence>
<feature type="domain" description="CBS" evidence="3">
    <location>
        <begin position="6"/>
        <end position="68"/>
    </location>
</feature>